<comment type="caution">
    <text evidence="1">The sequence shown here is derived from an EMBL/GenBank/DDBJ whole genome shotgun (WGS) entry which is preliminary data.</text>
</comment>
<gene>
    <name evidence="1" type="ORF">KDK95_06645</name>
</gene>
<proteinExistence type="predicted"/>
<dbReference type="AlphaFoldDB" id="A0A941E7M4"/>
<evidence type="ECO:0000313" key="1">
    <source>
        <dbReference type="EMBL" id="MBR7825977.1"/>
    </source>
</evidence>
<organism evidence="1 2">
    <name type="scientific">Actinospica acidithermotolerans</name>
    <dbReference type="NCBI Taxonomy" id="2828514"/>
    <lineage>
        <taxon>Bacteria</taxon>
        <taxon>Bacillati</taxon>
        <taxon>Actinomycetota</taxon>
        <taxon>Actinomycetes</taxon>
        <taxon>Catenulisporales</taxon>
        <taxon>Actinospicaceae</taxon>
        <taxon>Actinospica</taxon>
    </lineage>
</organism>
<dbReference type="Proteomes" id="UP000676325">
    <property type="component" value="Unassembled WGS sequence"/>
</dbReference>
<evidence type="ECO:0000313" key="2">
    <source>
        <dbReference type="Proteomes" id="UP000676325"/>
    </source>
</evidence>
<keyword evidence="2" id="KW-1185">Reference proteome</keyword>
<name>A0A941E7M4_9ACTN</name>
<accession>A0A941E7M4</accession>
<reference evidence="1" key="1">
    <citation type="submission" date="2021-04" db="EMBL/GenBank/DDBJ databases">
        <title>Genome based classification of Actinospica acidithermotolerans sp. nov., an actinobacterium isolated from an Indonesian hot spring.</title>
        <authorList>
            <person name="Kusuma A.B."/>
            <person name="Putra K.E."/>
            <person name="Nafisah S."/>
            <person name="Loh J."/>
            <person name="Nouioui I."/>
            <person name="Goodfellow M."/>
        </authorList>
    </citation>
    <scope>NUCLEOTIDE SEQUENCE</scope>
    <source>
        <strain evidence="1">MGRD01-02</strain>
    </source>
</reference>
<protein>
    <submittedName>
        <fullName evidence="1">Uncharacterized protein</fullName>
    </submittedName>
</protein>
<dbReference type="RefSeq" id="WP_212517124.1">
    <property type="nucleotide sequence ID" value="NZ_JAGSOH010000011.1"/>
</dbReference>
<sequence>MTANPTAVPLERQDALYIRDVLDLADRYLRNPWRTSGLATGIAAACADGAQRLARHLDEKKEH</sequence>
<dbReference type="EMBL" id="JAGSOH010000011">
    <property type="protein sequence ID" value="MBR7825977.1"/>
    <property type="molecule type" value="Genomic_DNA"/>
</dbReference>